<accession>A0A6A5WUA6</accession>
<sequence length="268" mass="30524">MSPFPFMRLPTEIRLMVYELLPIETKRHHYQYDGNHEHLSHNEIQDYMGVGYTLILRSVPTAILGTCRTIYKEASPIIQKEVAQIGKKATKLIVVCATGSTQFREVLPLLVPIINFGARLRNGESAQLQPYSDAPADRLLIPPTDTPAFAALEVFAKKVVQRLPVLEVGLIFKADDNIEDMRAAIHNLALLKTLFLSSLKFYINFRLRFIEPVPNFPHWHSILRFAMLLISHGADSLHPDYSSPAVFSWDGLYGEERRAWEEVGEVVW</sequence>
<dbReference type="Proteomes" id="UP000799779">
    <property type="component" value="Unassembled WGS sequence"/>
</dbReference>
<dbReference type="OrthoDB" id="5314997at2759"/>
<name>A0A6A5WUA6_9PLEO</name>
<gene>
    <name evidence="1" type="ORF">P154DRAFT_617060</name>
</gene>
<organism evidence="1 2">
    <name type="scientific">Amniculicola lignicola CBS 123094</name>
    <dbReference type="NCBI Taxonomy" id="1392246"/>
    <lineage>
        <taxon>Eukaryota</taxon>
        <taxon>Fungi</taxon>
        <taxon>Dikarya</taxon>
        <taxon>Ascomycota</taxon>
        <taxon>Pezizomycotina</taxon>
        <taxon>Dothideomycetes</taxon>
        <taxon>Pleosporomycetidae</taxon>
        <taxon>Pleosporales</taxon>
        <taxon>Amniculicolaceae</taxon>
        <taxon>Amniculicola</taxon>
    </lineage>
</organism>
<keyword evidence="2" id="KW-1185">Reference proteome</keyword>
<dbReference type="AlphaFoldDB" id="A0A6A5WUA6"/>
<dbReference type="EMBL" id="ML977567">
    <property type="protein sequence ID" value="KAF2004524.1"/>
    <property type="molecule type" value="Genomic_DNA"/>
</dbReference>
<evidence type="ECO:0000313" key="1">
    <source>
        <dbReference type="EMBL" id="KAF2004524.1"/>
    </source>
</evidence>
<evidence type="ECO:0000313" key="2">
    <source>
        <dbReference type="Proteomes" id="UP000799779"/>
    </source>
</evidence>
<reference evidence="1" key="1">
    <citation type="journal article" date="2020" name="Stud. Mycol.">
        <title>101 Dothideomycetes genomes: a test case for predicting lifestyles and emergence of pathogens.</title>
        <authorList>
            <person name="Haridas S."/>
            <person name="Albert R."/>
            <person name="Binder M."/>
            <person name="Bloem J."/>
            <person name="Labutti K."/>
            <person name="Salamov A."/>
            <person name="Andreopoulos B."/>
            <person name="Baker S."/>
            <person name="Barry K."/>
            <person name="Bills G."/>
            <person name="Bluhm B."/>
            <person name="Cannon C."/>
            <person name="Castanera R."/>
            <person name="Culley D."/>
            <person name="Daum C."/>
            <person name="Ezra D."/>
            <person name="Gonzalez J."/>
            <person name="Henrissat B."/>
            <person name="Kuo A."/>
            <person name="Liang C."/>
            <person name="Lipzen A."/>
            <person name="Lutzoni F."/>
            <person name="Magnuson J."/>
            <person name="Mondo S."/>
            <person name="Nolan M."/>
            <person name="Ohm R."/>
            <person name="Pangilinan J."/>
            <person name="Park H.-J."/>
            <person name="Ramirez L."/>
            <person name="Alfaro M."/>
            <person name="Sun H."/>
            <person name="Tritt A."/>
            <person name="Yoshinaga Y."/>
            <person name="Zwiers L.-H."/>
            <person name="Turgeon B."/>
            <person name="Goodwin S."/>
            <person name="Spatafora J."/>
            <person name="Crous P."/>
            <person name="Grigoriev I."/>
        </authorList>
    </citation>
    <scope>NUCLEOTIDE SEQUENCE</scope>
    <source>
        <strain evidence="1">CBS 123094</strain>
    </source>
</reference>
<proteinExistence type="predicted"/>
<protein>
    <submittedName>
        <fullName evidence="1">Uncharacterized protein</fullName>
    </submittedName>
</protein>